<dbReference type="Pfam" id="PF13116">
    <property type="entry name" value="YhdP"/>
    <property type="match status" value="1"/>
</dbReference>
<dbReference type="PANTHER" id="PTHR38690">
    <property type="entry name" value="PROTEASE-RELATED"/>
    <property type="match status" value="1"/>
</dbReference>
<feature type="region of interest" description="Disordered" evidence="1">
    <location>
        <begin position="300"/>
        <end position="320"/>
    </location>
</feature>
<dbReference type="EMBL" id="CP137555">
    <property type="protein sequence ID" value="WOX04916.1"/>
    <property type="molecule type" value="Genomic_DNA"/>
</dbReference>
<reference evidence="4 5" key="1">
    <citation type="submission" date="2023-10" db="EMBL/GenBank/DDBJ databases">
        <title>Description of Microbulbifer bruguierae sp. nov., isolated from the sediments of mangrove plant Bruguiera sexangula and comparative genomic analyses of the genus Microbulbifer.</title>
        <authorList>
            <person name="Long M."/>
        </authorList>
    </citation>
    <scope>NUCLEOTIDE SEQUENCE [LARGE SCALE GENOMIC DNA]</scope>
    <source>
        <strain evidence="4 5">SPO729</strain>
    </source>
</reference>
<dbReference type="Proteomes" id="UP001302477">
    <property type="component" value="Chromosome"/>
</dbReference>
<dbReference type="RefSeq" id="WP_318953391.1">
    <property type="nucleotide sequence ID" value="NZ_CP137555.1"/>
</dbReference>
<evidence type="ECO:0000256" key="1">
    <source>
        <dbReference type="SAM" id="MobiDB-lite"/>
    </source>
</evidence>
<keyword evidence="2" id="KW-1133">Transmembrane helix</keyword>
<feature type="region of interest" description="Disordered" evidence="1">
    <location>
        <begin position="1395"/>
        <end position="1452"/>
    </location>
</feature>
<dbReference type="InterPro" id="IPR011836">
    <property type="entry name" value="YhdP"/>
</dbReference>
<sequence length="1452" mass="158370">MLWLRWCVRKFWLLVVTLLISLAILVQTGRILSPQVGNYSPQISHWLSQRLGAPVALEHISLRWQALEVALQIDGLNIGAEGQVKLQRGLFHLDLLSSLWNRELIWKNLEVDGFSAQLQQRAEGGWQVQGFPLASAASHEQSTHNTAGMRLGDPARIFQLGPKVLVRDASLGLVLSDGQSANVDLREIQLENSGNFHRLVARAYVTGAMESLHRGEESFHLVLEGRGNPRRSDEFSLRGYAQLNELMVDADLVGLLYQLSPLPEKLYWPGRKLAGGRLWLSSDAKNGYSLRGDLSLAQMAQSDAGGEQRQSDAGGQPRGALETLNALSSNISGRWRPGESWELVLQELGLNWQQLEVPAVNLQASGDQQGNLELAVDQIELQAWHRVLRVLELIPEKADEWLQALEPTGELMNVRLARRDGDVSVAANLQNVSAGAHLGAPAVTGVNGYMTLNGQGGRVELDSGRGFSAHFPLLYEAPFSFDAARGTVAWDIDRDHNTVSVYSGPLMLDAAPVEHAEFSAAPAAGVTSGASAYRGQFLLQIPLIPHSRAADFTLALGLRDVAVDEQHNLVPTVVSEDLRQWLNQSVGKHNKGRIPSAGFVYRGYSYREGEKENLLALGQHEFRQTVQLQADITGSSLEYAAGWPAAENVDGHLGINDRDVLVLAPRARLWHVDGANVSVRVSPQQTGSRLDVRAELAGPAADGLKLLRESPLRDKLGKAFDSWKLGGDMQGTLRIAQPLGGADFAPSQQIDLQLSDAELTLQNLNLDIQHLNGNVRYHSVDGLAGSAFRGQLWGQPLKASIQHLGQGEERDTQVVVRGQAETASVERWSGRPELQWLEGALDYTARITIPASAKQKPYGAILELQSDLERVAVNLPAPLAKPAGQKSRFVLRVPIGDQGNLYHLSYGEHLQGQIWQVDGQLERASIALNAEAKLPPSPGISIIGDLQLVDLQPWQNALSIYTGDKSAADEKASAAPPGENTGDTAPSDATDTEMADSRRLPITLDLSTDLLRISESTQIDNIHVSGRGVGEDWQLQFESETATGELSGMLHSSTPLQVKLEHLRLPAMAKEKTTAGDAAPEQAAPPVDRWQGFEFASLPKVDFSTDELWLGEESLGPWSFRLRPSAERLVVSEIHGAMRGIRIEGRGEAENRLGAQLMWMRDETGRESSQFIGRLSGENLGDVLQAWGQEAAIESRSAVFDTALRWRGSPAMVNPSSLNGEIRIDIRNGRFMRASDNAGTSLLRLLSLFNFDTWARRLRLDFSDLVQSGLTFDQVHGEVYFEGDGELLIAVPIQVVGPTSELQMAGRVNLQREDLNLTLVATLPVGNNLAFVAALAGGLPAAAGVYLISKVFKKQVDRVASVSYRINGEWSDPEVRFDRLFDDGAADREGESAVAERRQEVEQHQRQKTQAETVKRAAEGADSASTKLPVSGDSSAPGIPGGKPQQWNPVGA</sequence>
<keyword evidence="2" id="KW-0812">Transmembrane</keyword>
<keyword evidence="5" id="KW-1185">Reference proteome</keyword>
<dbReference type="KEGG" id="mpaf:R5R33_14385"/>
<name>A0AAU0MY28_9GAMM</name>
<evidence type="ECO:0000313" key="4">
    <source>
        <dbReference type="EMBL" id="WOX04916.1"/>
    </source>
</evidence>
<evidence type="ECO:0000259" key="3">
    <source>
        <dbReference type="Pfam" id="PF13116"/>
    </source>
</evidence>
<evidence type="ECO:0000256" key="2">
    <source>
        <dbReference type="SAM" id="Phobius"/>
    </source>
</evidence>
<accession>A0AAU0MY28</accession>
<dbReference type="InterPro" id="IPR025263">
    <property type="entry name" value="YhdP_central"/>
</dbReference>
<protein>
    <submittedName>
        <fullName evidence="4">AsmA-like C-terminal region-containing protein</fullName>
    </submittedName>
</protein>
<feature type="domain" description="YhdP central" evidence="3">
    <location>
        <begin position="4"/>
        <end position="1375"/>
    </location>
</feature>
<gene>
    <name evidence="4" type="ORF">R5R33_14385</name>
</gene>
<keyword evidence="2" id="KW-0472">Membrane</keyword>
<dbReference type="PANTHER" id="PTHR38690:SF1">
    <property type="entry name" value="PROTEASE"/>
    <property type="match status" value="1"/>
</dbReference>
<feature type="compositionally biased region" description="Basic and acidic residues" evidence="1">
    <location>
        <begin position="1395"/>
        <end position="1405"/>
    </location>
</feature>
<organism evidence="4 5">
    <name type="scientific">Microbulbifer pacificus</name>
    <dbReference type="NCBI Taxonomy" id="407164"/>
    <lineage>
        <taxon>Bacteria</taxon>
        <taxon>Pseudomonadati</taxon>
        <taxon>Pseudomonadota</taxon>
        <taxon>Gammaproteobacteria</taxon>
        <taxon>Cellvibrionales</taxon>
        <taxon>Microbulbiferaceae</taxon>
        <taxon>Microbulbifer</taxon>
    </lineage>
</organism>
<proteinExistence type="predicted"/>
<evidence type="ECO:0000313" key="5">
    <source>
        <dbReference type="Proteomes" id="UP001302477"/>
    </source>
</evidence>
<feature type="region of interest" description="Disordered" evidence="1">
    <location>
        <begin position="968"/>
        <end position="998"/>
    </location>
</feature>
<feature type="transmembrane region" description="Helical" evidence="2">
    <location>
        <begin position="1329"/>
        <end position="1348"/>
    </location>
</feature>
<feature type="compositionally biased region" description="Polar residues" evidence="1">
    <location>
        <begin position="1423"/>
        <end position="1434"/>
    </location>
</feature>